<feature type="compositionally biased region" description="Polar residues" evidence="2">
    <location>
        <begin position="44"/>
        <end position="54"/>
    </location>
</feature>
<keyword evidence="1" id="KW-0862">Zinc</keyword>
<dbReference type="SUPFAM" id="SSF57756">
    <property type="entry name" value="Retrovirus zinc finger-like domains"/>
    <property type="match status" value="1"/>
</dbReference>
<feature type="domain" description="CCHC-type" evidence="3">
    <location>
        <begin position="97"/>
        <end position="112"/>
    </location>
</feature>
<evidence type="ECO:0000313" key="4">
    <source>
        <dbReference type="EMBL" id="KAJ9170194.1"/>
    </source>
</evidence>
<gene>
    <name evidence="4" type="ORF">P3X46_018320</name>
</gene>
<dbReference type="InterPro" id="IPR001878">
    <property type="entry name" value="Znf_CCHC"/>
</dbReference>
<feature type="non-terminal residue" evidence="4">
    <location>
        <position position="1"/>
    </location>
</feature>
<dbReference type="SMART" id="SM00343">
    <property type="entry name" value="ZnF_C2HC"/>
    <property type="match status" value="1"/>
</dbReference>
<dbReference type="Proteomes" id="UP001174677">
    <property type="component" value="Chromosome 10"/>
</dbReference>
<reference evidence="4 5" key="1">
    <citation type="journal article" date="2023" name="Plant Biotechnol. J.">
        <title>Chromosome-level wild Hevea brasiliensis genome provides new tools for genomic-assisted breeding and valuable loci to elevate rubber yield.</title>
        <authorList>
            <person name="Cheng H."/>
            <person name="Song X."/>
            <person name="Hu Y."/>
            <person name="Wu T."/>
            <person name="Yang Q."/>
            <person name="An Z."/>
            <person name="Feng S."/>
            <person name="Deng Z."/>
            <person name="Wu W."/>
            <person name="Zeng X."/>
            <person name="Tu M."/>
            <person name="Wang X."/>
            <person name="Huang H."/>
        </authorList>
    </citation>
    <scope>NUCLEOTIDE SEQUENCE [LARGE SCALE GENOMIC DNA]</scope>
    <source>
        <strain evidence="4">MT/VB/25A 57/8</strain>
    </source>
</reference>
<accession>A0ABQ9LQC1</accession>
<sequence length="182" mass="19982">FTKLVEAAIKVEKVRISEQTRRERQQKRGPGQSSIPIDSKKFKVSSSQDQTQGHRGQIGISIASSPGTITRGSTPKPECMHCGRRHRGECRLLTGACFKCGATDHFIRDCPQRSGSIAPVQIDRPSPVVQRGKRSGRAETADISQKIVSETVEKPEVRVAPQVYAMEAQKSQTCIIDEAIQG</sequence>
<evidence type="ECO:0000256" key="2">
    <source>
        <dbReference type="SAM" id="MobiDB-lite"/>
    </source>
</evidence>
<keyword evidence="1" id="KW-0479">Metal-binding</keyword>
<organism evidence="4 5">
    <name type="scientific">Hevea brasiliensis</name>
    <name type="common">Para rubber tree</name>
    <name type="synonym">Siphonia brasiliensis</name>
    <dbReference type="NCBI Taxonomy" id="3981"/>
    <lineage>
        <taxon>Eukaryota</taxon>
        <taxon>Viridiplantae</taxon>
        <taxon>Streptophyta</taxon>
        <taxon>Embryophyta</taxon>
        <taxon>Tracheophyta</taxon>
        <taxon>Spermatophyta</taxon>
        <taxon>Magnoliopsida</taxon>
        <taxon>eudicotyledons</taxon>
        <taxon>Gunneridae</taxon>
        <taxon>Pentapetalae</taxon>
        <taxon>rosids</taxon>
        <taxon>fabids</taxon>
        <taxon>Malpighiales</taxon>
        <taxon>Euphorbiaceae</taxon>
        <taxon>Crotonoideae</taxon>
        <taxon>Micrandreae</taxon>
        <taxon>Hevea</taxon>
    </lineage>
</organism>
<name>A0ABQ9LQC1_HEVBR</name>
<evidence type="ECO:0000256" key="1">
    <source>
        <dbReference type="PROSITE-ProRule" id="PRU00047"/>
    </source>
</evidence>
<keyword evidence="5" id="KW-1185">Reference proteome</keyword>
<keyword evidence="1" id="KW-0863">Zinc-finger</keyword>
<proteinExistence type="predicted"/>
<dbReference type="EMBL" id="JARPOI010000010">
    <property type="protein sequence ID" value="KAJ9170194.1"/>
    <property type="molecule type" value="Genomic_DNA"/>
</dbReference>
<dbReference type="InterPro" id="IPR036875">
    <property type="entry name" value="Znf_CCHC_sf"/>
</dbReference>
<feature type="region of interest" description="Disordered" evidence="2">
    <location>
        <begin position="17"/>
        <end position="78"/>
    </location>
</feature>
<feature type="compositionally biased region" description="Polar residues" evidence="2">
    <location>
        <begin position="62"/>
        <end position="73"/>
    </location>
</feature>
<evidence type="ECO:0000259" key="3">
    <source>
        <dbReference type="PROSITE" id="PS50158"/>
    </source>
</evidence>
<comment type="caution">
    <text evidence="4">The sequence shown here is derived from an EMBL/GenBank/DDBJ whole genome shotgun (WGS) entry which is preliminary data.</text>
</comment>
<protein>
    <recommendedName>
        <fullName evidence="3">CCHC-type domain-containing protein</fullName>
    </recommendedName>
</protein>
<dbReference type="Gene3D" id="4.10.60.10">
    <property type="entry name" value="Zinc finger, CCHC-type"/>
    <property type="match status" value="1"/>
</dbReference>
<evidence type="ECO:0000313" key="5">
    <source>
        <dbReference type="Proteomes" id="UP001174677"/>
    </source>
</evidence>
<feature type="non-terminal residue" evidence="4">
    <location>
        <position position="182"/>
    </location>
</feature>
<dbReference type="PROSITE" id="PS50158">
    <property type="entry name" value="ZF_CCHC"/>
    <property type="match status" value="1"/>
</dbReference>
<dbReference type="Pfam" id="PF00098">
    <property type="entry name" value="zf-CCHC"/>
    <property type="match status" value="1"/>
</dbReference>